<feature type="domain" description="FAD/NAD(P)-binding" evidence="6">
    <location>
        <begin position="3"/>
        <end position="319"/>
    </location>
</feature>
<keyword evidence="3" id="KW-0285">Flavoprotein</keyword>
<dbReference type="PANTHER" id="PTHR42913">
    <property type="entry name" value="APOPTOSIS-INDUCING FACTOR 1"/>
    <property type="match status" value="1"/>
</dbReference>
<dbReference type="Gene3D" id="3.50.50.100">
    <property type="match status" value="1"/>
</dbReference>
<proteinExistence type="inferred from homology"/>
<dbReference type="InterPro" id="IPR036188">
    <property type="entry name" value="FAD/NAD-bd_sf"/>
</dbReference>
<evidence type="ECO:0000259" key="6">
    <source>
        <dbReference type="Pfam" id="PF07992"/>
    </source>
</evidence>
<protein>
    <recommendedName>
        <fullName evidence="6">FAD/NAD(P)-binding domain-containing protein</fullName>
    </recommendedName>
</protein>
<gene>
    <name evidence="7" type="ORF">FIV42_19840</name>
</gene>
<dbReference type="GO" id="GO:0003955">
    <property type="term" value="F:NAD(P)H dehydrogenase (quinone) activity"/>
    <property type="evidence" value="ECO:0007669"/>
    <property type="project" value="TreeGrafter"/>
</dbReference>
<keyword evidence="8" id="KW-1185">Reference proteome</keyword>
<dbReference type="SUPFAM" id="SSF51905">
    <property type="entry name" value="FAD/NAD(P)-binding domain"/>
    <property type="match status" value="1"/>
</dbReference>
<dbReference type="PANTHER" id="PTHR42913:SF3">
    <property type="entry name" value="64 KDA MITOCHONDRIAL NADH DEHYDROGENASE (EUROFUNG)"/>
    <property type="match status" value="1"/>
</dbReference>
<comment type="cofactor">
    <cofactor evidence="1">
        <name>FAD</name>
        <dbReference type="ChEBI" id="CHEBI:57692"/>
    </cofactor>
</comment>
<accession>A0A4Y6PXF3</accession>
<dbReference type="OrthoDB" id="9781621at2"/>
<keyword evidence="5" id="KW-0560">Oxidoreductase</keyword>
<evidence type="ECO:0000256" key="1">
    <source>
        <dbReference type="ARBA" id="ARBA00001974"/>
    </source>
</evidence>
<dbReference type="PRINTS" id="PR00368">
    <property type="entry name" value="FADPNR"/>
</dbReference>
<keyword evidence="4" id="KW-0274">FAD</keyword>
<evidence type="ECO:0000256" key="2">
    <source>
        <dbReference type="ARBA" id="ARBA00005272"/>
    </source>
</evidence>
<comment type="similarity">
    <text evidence="2">Belongs to the NADH dehydrogenase family.</text>
</comment>
<accession>A0A5B8Y844</accession>
<evidence type="ECO:0000256" key="4">
    <source>
        <dbReference type="ARBA" id="ARBA00022827"/>
    </source>
</evidence>
<dbReference type="InterPro" id="IPR051169">
    <property type="entry name" value="NADH-Q_oxidoreductase"/>
</dbReference>
<organism evidence="7 8">
    <name type="scientific">Persicimonas caeni</name>
    <dbReference type="NCBI Taxonomy" id="2292766"/>
    <lineage>
        <taxon>Bacteria</taxon>
        <taxon>Deltaproteobacteria</taxon>
        <taxon>Bradymonadales</taxon>
        <taxon>Bradymonadaceae</taxon>
        <taxon>Persicimonas</taxon>
    </lineage>
</organism>
<evidence type="ECO:0000313" key="8">
    <source>
        <dbReference type="Proteomes" id="UP000315995"/>
    </source>
</evidence>
<dbReference type="AlphaFoldDB" id="A0A4Y6PXF3"/>
<sequence>MRRIVVLGCGFGGLKAARELERALAGRRRVQLTVVSDRSHFLYTPLLPSVATGELDVAHVTFPIRAAFDKSTEVLIEPIEAIDLDERVLRGAKTDVAFDYLLVACGSQTNWGDHPEWRAHSLTCKSARDGVRLREEITRAISEAAELDSTEERERRLTFVVGGGGATGVELAAEIMTTFQTEVAAVVSDAVASAFRVVLVEQQERLLPTMPPELGALARDHLRSLGMELRVGTAVVDRSADEVELSTGEIIVADNFLWCGGVRAPDLVTDAGFEIDIQGRIAVDDTLQAHGLAGVYAIGDVAGLRADVPWSAHVASQQAPFAARNIVADLSGRAGRTWEYHHHGDLVTLGRQHAIAWVGETPLEGRGARTLYRLIHMAMIPTGVKKAGLLKEWLFARFRRTSRPWNLLEAEGEVAQLESEAPK</sequence>
<dbReference type="GO" id="GO:0019646">
    <property type="term" value="P:aerobic electron transport chain"/>
    <property type="evidence" value="ECO:0007669"/>
    <property type="project" value="TreeGrafter"/>
</dbReference>
<evidence type="ECO:0000256" key="5">
    <source>
        <dbReference type="ARBA" id="ARBA00023002"/>
    </source>
</evidence>
<reference evidence="7 8" key="1">
    <citation type="submission" date="2019-06" db="EMBL/GenBank/DDBJ databases">
        <title>Persicimonas caeni gen. nov., sp. nov., a predatory bacterium isolated from solar saltern.</title>
        <authorList>
            <person name="Wang S."/>
        </authorList>
    </citation>
    <scope>NUCLEOTIDE SEQUENCE [LARGE SCALE GENOMIC DNA]</scope>
    <source>
        <strain evidence="7 8">YN101</strain>
    </source>
</reference>
<dbReference type="EMBL" id="CP041186">
    <property type="protein sequence ID" value="QDG52910.1"/>
    <property type="molecule type" value="Genomic_DNA"/>
</dbReference>
<dbReference type="Pfam" id="PF07992">
    <property type="entry name" value="Pyr_redox_2"/>
    <property type="match status" value="1"/>
</dbReference>
<evidence type="ECO:0000313" key="7">
    <source>
        <dbReference type="EMBL" id="QDG52910.1"/>
    </source>
</evidence>
<evidence type="ECO:0000256" key="3">
    <source>
        <dbReference type="ARBA" id="ARBA00022630"/>
    </source>
</evidence>
<dbReference type="Proteomes" id="UP000315995">
    <property type="component" value="Chromosome"/>
</dbReference>
<dbReference type="PRINTS" id="PR00411">
    <property type="entry name" value="PNDRDTASEI"/>
</dbReference>
<name>A0A4Y6PXF3_PERCE</name>
<dbReference type="InterPro" id="IPR023753">
    <property type="entry name" value="FAD/NAD-binding_dom"/>
</dbReference>
<dbReference type="RefSeq" id="WP_141199371.1">
    <property type="nucleotide sequence ID" value="NZ_CP041186.1"/>
</dbReference>